<sequence>MNENDYKEIPDEDIEILGKDGIYRKYSEYKEKTEKKKIVYWIPFILALIYVLSPIDIVPDRIPIGRLDDIFLLSITFFYGIKKSSFVQNQFLNMIIKNIILSTTITLFVLMIIIYIVAILM</sequence>
<comment type="subcellular location">
    <subcellularLocation>
        <location evidence="1">Endomembrane system</location>
        <topology evidence="1">Multi-pass membrane protein</topology>
    </subcellularLocation>
</comment>
<evidence type="ECO:0000256" key="5">
    <source>
        <dbReference type="SAM" id="Phobius"/>
    </source>
</evidence>
<name>A0A3B6VN39_BRAPL</name>
<gene>
    <name evidence="7" type="ORF">BPP43_10470</name>
</gene>
<dbReference type="AlphaFoldDB" id="A0A3B6VN39"/>
<feature type="transmembrane region" description="Helical" evidence="5">
    <location>
        <begin position="70"/>
        <end position="87"/>
    </location>
</feature>
<accession>A0A3B6VN39</accession>
<evidence type="ECO:0000313" key="8">
    <source>
        <dbReference type="Proteomes" id="UP000010793"/>
    </source>
</evidence>
<dbReference type="Proteomes" id="UP000010793">
    <property type="component" value="Chromosome"/>
</dbReference>
<dbReference type="InterPro" id="IPR010652">
    <property type="entry name" value="DUF1232"/>
</dbReference>
<evidence type="ECO:0000256" key="1">
    <source>
        <dbReference type="ARBA" id="ARBA00004127"/>
    </source>
</evidence>
<dbReference type="Pfam" id="PF06803">
    <property type="entry name" value="DUF1232"/>
    <property type="match status" value="1"/>
</dbReference>
<proteinExistence type="predicted"/>
<evidence type="ECO:0000256" key="2">
    <source>
        <dbReference type="ARBA" id="ARBA00022692"/>
    </source>
</evidence>
<keyword evidence="8" id="KW-1185">Reference proteome</keyword>
<keyword evidence="2 5" id="KW-0812">Transmembrane</keyword>
<dbReference type="EMBL" id="CP002873">
    <property type="protein sequence ID" value="AGA67266.1"/>
    <property type="molecule type" value="Genomic_DNA"/>
</dbReference>
<protein>
    <recommendedName>
        <fullName evidence="6">DUF1232 domain-containing protein</fullName>
    </recommendedName>
</protein>
<dbReference type="GeneID" id="56439484"/>
<reference evidence="7 8" key="1">
    <citation type="journal article" date="2013" name="Genome Announc.">
        <title>Complete Genome Sequence of the Porcine Strain Brachyspira pilosicoli P43/6/78(T.).</title>
        <authorList>
            <person name="Lin C."/>
            <person name="den Bakker H.C."/>
            <person name="Suzuki H."/>
            <person name="Lefebure T."/>
            <person name="Ponnala L."/>
            <person name="Sun Q."/>
            <person name="Stanhope M.J."/>
            <person name="Wiedmann M."/>
            <person name="Duhamel G.E."/>
        </authorList>
    </citation>
    <scope>NUCLEOTIDE SEQUENCE [LARGE SCALE GENOMIC DNA]</scope>
    <source>
        <strain evidence="7 8">P43/6/78</strain>
    </source>
</reference>
<feature type="transmembrane region" description="Helical" evidence="5">
    <location>
        <begin position="38"/>
        <end position="58"/>
    </location>
</feature>
<organism evidence="7 8">
    <name type="scientific">Brachyspira pilosicoli P43/6/78</name>
    <dbReference type="NCBI Taxonomy" id="1042417"/>
    <lineage>
        <taxon>Bacteria</taxon>
        <taxon>Pseudomonadati</taxon>
        <taxon>Spirochaetota</taxon>
        <taxon>Spirochaetia</taxon>
        <taxon>Brachyspirales</taxon>
        <taxon>Brachyspiraceae</taxon>
        <taxon>Brachyspira</taxon>
    </lineage>
</organism>
<keyword evidence="3 5" id="KW-1133">Transmembrane helix</keyword>
<dbReference type="GO" id="GO:0012505">
    <property type="term" value="C:endomembrane system"/>
    <property type="evidence" value="ECO:0007669"/>
    <property type="project" value="UniProtKB-SubCell"/>
</dbReference>
<dbReference type="RefSeq" id="WP_013243873.1">
    <property type="nucleotide sequence ID" value="NC_019908.1"/>
</dbReference>
<keyword evidence="4 5" id="KW-0472">Membrane</keyword>
<evidence type="ECO:0000256" key="4">
    <source>
        <dbReference type="ARBA" id="ARBA00023136"/>
    </source>
</evidence>
<feature type="domain" description="DUF1232" evidence="6">
    <location>
        <begin position="44"/>
        <end position="74"/>
    </location>
</feature>
<evidence type="ECO:0000313" key="7">
    <source>
        <dbReference type="EMBL" id="AGA67266.1"/>
    </source>
</evidence>
<dbReference type="KEGG" id="bpip:BPP43_10470"/>
<evidence type="ECO:0000256" key="3">
    <source>
        <dbReference type="ARBA" id="ARBA00022989"/>
    </source>
</evidence>
<feature type="transmembrane region" description="Helical" evidence="5">
    <location>
        <begin position="99"/>
        <end position="120"/>
    </location>
</feature>
<evidence type="ECO:0000259" key="6">
    <source>
        <dbReference type="Pfam" id="PF06803"/>
    </source>
</evidence>